<organism evidence="1 2">
    <name type="scientific">Trifolium pratense</name>
    <name type="common">Red clover</name>
    <dbReference type="NCBI Taxonomy" id="57577"/>
    <lineage>
        <taxon>Eukaryota</taxon>
        <taxon>Viridiplantae</taxon>
        <taxon>Streptophyta</taxon>
        <taxon>Embryophyta</taxon>
        <taxon>Tracheophyta</taxon>
        <taxon>Spermatophyta</taxon>
        <taxon>Magnoliopsida</taxon>
        <taxon>eudicotyledons</taxon>
        <taxon>Gunneridae</taxon>
        <taxon>Pentapetalae</taxon>
        <taxon>rosids</taxon>
        <taxon>fabids</taxon>
        <taxon>Fabales</taxon>
        <taxon>Fabaceae</taxon>
        <taxon>Papilionoideae</taxon>
        <taxon>50 kb inversion clade</taxon>
        <taxon>NPAAA clade</taxon>
        <taxon>Hologalegina</taxon>
        <taxon>IRL clade</taxon>
        <taxon>Trifolieae</taxon>
        <taxon>Trifolium</taxon>
    </lineage>
</organism>
<sequence>MAGETESSRSPIILGRPFMKTAKTKIDVDDGTMSMEFADVYSCDDDCTDTNLCVVCAEINLQGDIFPAGEVVDEAVNEAVYAVEALDIPAEEKLLQVLKQHKKAIGWTLADIPGISPTMCMHR</sequence>
<evidence type="ECO:0000313" key="2">
    <source>
        <dbReference type="Proteomes" id="UP000236291"/>
    </source>
</evidence>
<dbReference type="EMBL" id="ASHM01117412">
    <property type="protein sequence ID" value="PNX70965.1"/>
    <property type="molecule type" value="Genomic_DNA"/>
</dbReference>
<dbReference type="AlphaFoldDB" id="A0A2K3KXF1"/>
<reference evidence="1 2" key="2">
    <citation type="journal article" date="2017" name="Front. Plant Sci.">
        <title>Gene Classification and Mining of Molecular Markers Useful in Red Clover (Trifolium pratense) Breeding.</title>
        <authorList>
            <person name="Istvanek J."/>
            <person name="Dluhosova J."/>
            <person name="Dluhos P."/>
            <person name="Patkova L."/>
            <person name="Nedelnik J."/>
            <person name="Repkova J."/>
        </authorList>
    </citation>
    <scope>NUCLEOTIDE SEQUENCE [LARGE SCALE GENOMIC DNA]</scope>
    <source>
        <strain evidence="2">cv. Tatra</strain>
        <tissue evidence="1">Young leaves</tissue>
    </source>
</reference>
<reference evidence="1 2" key="1">
    <citation type="journal article" date="2014" name="Am. J. Bot.">
        <title>Genome assembly and annotation for red clover (Trifolium pratense; Fabaceae).</title>
        <authorList>
            <person name="Istvanek J."/>
            <person name="Jaros M."/>
            <person name="Krenek A."/>
            <person name="Repkova J."/>
        </authorList>
    </citation>
    <scope>NUCLEOTIDE SEQUENCE [LARGE SCALE GENOMIC DNA]</scope>
    <source>
        <strain evidence="2">cv. Tatra</strain>
        <tissue evidence="1">Young leaves</tissue>
    </source>
</reference>
<name>A0A2K3KXF1_TRIPR</name>
<dbReference type="Proteomes" id="UP000236291">
    <property type="component" value="Unassembled WGS sequence"/>
</dbReference>
<accession>A0A2K3KXF1</accession>
<comment type="caution">
    <text evidence="1">The sequence shown here is derived from an EMBL/GenBank/DDBJ whole genome shotgun (WGS) entry which is preliminary data.</text>
</comment>
<gene>
    <name evidence="1" type="ORF">L195_g057921</name>
</gene>
<feature type="non-terminal residue" evidence="1">
    <location>
        <position position="123"/>
    </location>
</feature>
<proteinExistence type="predicted"/>
<evidence type="ECO:0000313" key="1">
    <source>
        <dbReference type="EMBL" id="PNX70965.1"/>
    </source>
</evidence>
<protein>
    <submittedName>
        <fullName evidence="1">Uncharacterized protein</fullName>
    </submittedName>
</protein>